<evidence type="ECO:0000256" key="2">
    <source>
        <dbReference type="ARBA" id="ARBA00004370"/>
    </source>
</evidence>
<keyword evidence="6 10" id="KW-0812">Transmembrane</keyword>
<organism evidence="13 14">
    <name type="scientific">Sphingobacterium hungaricum</name>
    <dbReference type="NCBI Taxonomy" id="2082723"/>
    <lineage>
        <taxon>Bacteria</taxon>
        <taxon>Pseudomonadati</taxon>
        <taxon>Bacteroidota</taxon>
        <taxon>Sphingobacteriia</taxon>
        <taxon>Sphingobacteriales</taxon>
        <taxon>Sphingobacteriaceae</taxon>
        <taxon>Sphingobacterium</taxon>
    </lineage>
</organism>
<gene>
    <name evidence="13" type="ORF">C4F49_01290</name>
</gene>
<evidence type="ECO:0000259" key="12">
    <source>
        <dbReference type="PROSITE" id="PS50885"/>
    </source>
</evidence>
<dbReference type="PANTHER" id="PTHR45436:SF5">
    <property type="entry name" value="SENSOR HISTIDINE KINASE TRCS"/>
    <property type="match status" value="1"/>
</dbReference>
<dbReference type="SUPFAM" id="SSF55874">
    <property type="entry name" value="ATPase domain of HSP90 chaperone/DNA topoisomerase II/histidine kinase"/>
    <property type="match status" value="1"/>
</dbReference>
<comment type="subcellular location">
    <subcellularLocation>
        <location evidence="2">Membrane</location>
    </subcellularLocation>
</comment>
<dbReference type="InterPro" id="IPR003594">
    <property type="entry name" value="HATPase_dom"/>
</dbReference>
<keyword evidence="7 13" id="KW-0418">Kinase</keyword>
<keyword evidence="4" id="KW-0597">Phosphoprotein</keyword>
<reference evidence="13" key="1">
    <citation type="submission" date="2018-02" db="EMBL/GenBank/DDBJ databases">
        <authorList>
            <person name="Vasarhelyi B.M."/>
            <person name="Deshmukh S."/>
            <person name="Balint B."/>
            <person name="Kukolya J."/>
        </authorList>
    </citation>
    <scope>NUCLEOTIDE SEQUENCE</scope>
    <source>
        <strain evidence="13">KB22</strain>
    </source>
</reference>
<dbReference type="InterPro" id="IPR036890">
    <property type="entry name" value="HATPase_C_sf"/>
</dbReference>
<protein>
    <recommendedName>
        <fullName evidence="3">histidine kinase</fullName>
        <ecNumber evidence="3">2.7.13.3</ecNumber>
    </recommendedName>
</protein>
<dbReference type="Gene3D" id="6.10.340.10">
    <property type="match status" value="1"/>
</dbReference>
<feature type="transmembrane region" description="Helical" evidence="10">
    <location>
        <begin position="7"/>
        <end position="30"/>
    </location>
</feature>
<dbReference type="InterPro" id="IPR005467">
    <property type="entry name" value="His_kinase_dom"/>
</dbReference>
<dbReference type="Pfam" id="PF00512">
    <property type="entry name" value="HisKA"/>
    <property type="match status" value="1"/>
</dbReference>
<evidence type="ECO:0000313" key="13">
    <source>
        <dbReference type="EMBL" id="MBE8712314.1"/>
    </source>
</evidence>
<proteinExistence type="predicted"/>
<dbReference type="EC" id="2.7.13.3" evidence="3"/>
<keyword evidence="8 10" id="KW-1133">Transmembrane helix</keyword>
<dbReference type="AlphaFoldDB" id="A0A928UWC4"/>
<comment type="catalytic activity">
    <reaction evidence="1">
        <text>ATP + protein L-histidine = ADP + protein N-phospho-L-histidine.</text>
        <dbReference type="EC" id="2.7.13.3"/>
    </reaction>
</comment>
<dbReference type="GO" id="GO:0000155">
    <property type="term" value="F:phosphorelay sensor kinase activity"/>
    <property type="evidence" value="ECO:0007669"/>
    <property type="project" value="InterPro"/>
</dbReference>
<dbReference type="InterPro" id="IPR050428">
    <property type="entry name" value="TCS_sensor_his_kinase"/>
</dbReference>
<name>A0A928UWC4_9SPHI</name>
<dbReference type="CDD" id="cd00082">
    <property type="entry name" value="HisKA"/>
    <property type="match status" value="1"/>
</dbReference>
<evidence type="ECO:0000256" key="8">
    <source>
        <dbReference type="ARBA" id="ARBA00022989"/>
    </source>
</evidence>
<keyword evidence="10" id="KW-0472">Membrane</keyword>
<dbReference type="EMBL" id="PRDK01000001">
    <property type="protein sequence ID" value="MBE8712314.1"/>
    <property type="molecule type" value="Genomic_DNA"/>
</dbReference>
<evidence type="ECO:0000256" key="1">
    <source>
        <dbReference type="ARBA" id="ARBA00000085"/>
    </source>
</evidence>
<keyword evidence="9" id="KW-0902">Two-component regulatory system</keyword>
<dbReference type="InterPro" id="IPR036097">
    <property type="entry name" value="HisK_dim/P_sf"/>
</dbReference>
<evidence type="ECO:0000256" key="7">
    <source>
        <dbReference type="ARBA" id="ARBA00022777"/>
    </source>
</evidence>
<dbReference type="SMART" id="SM00388">
    <property type="entry name" value="HisKA"/>
    <property type="match status" value="1"/>
</dbReference>
<dbReference type="Proteomes" id="UP000616201">
    <property type="component" value="Unassembled WGS sequence"/>
</dbReference>
<dbReference type="Pfam" id="PF02518">
    <property type="entry name" value="HATPase_c"/>
    <property type="match status" value="1"/>
</dbReference>
<evidence type="ECO:0000256" key="5">
    <source>
        <dbReference type="ARBA" id="ARBA00022679"/>
    </source>
</evidence>
<evidence type="ECO:0000256" key="4">
    <source>
        <dbReference type="ARBA" id="ARBA00022553"/>
    </source>
</evidence>
<dbReference type="RefSeq" id="WP_196934654.1">
    <property type="nucleotide sequence ID" value="NZ_MU158698.1"/>
</dbReference>
<dbReference type="InterPro" id="IPR003661">
    <property type="entry name" value="HisK_dim/P_dom"/>
</dbReference>
<keyword evidence="5" id="KW-0808">Transferase</keyword>
<feature type="domain" description="Histidine kinase" evidence="11">
    <location>
        <begin position="238"/>
        <end position="447"/>
    </location>
</feature>
<dbReference type="PROSITE" id="PS50885">
    <property type="entry name" value="HAMP"/>
    <property type="match status" value="1"/>
</dbReference>
<dbReference type="PROSITE" id="PS50109">
    <property type="entry name" value="HIS_KIN"/>
    <property type="match status" value="1"/>
</dbReference>
<feature type="transmembrane region" description="Helical" evidence="10">
    <location>
        <begin position="152"/>
        <end position="172"/>
    </location>
</feature>
<evidence type="ECO:0000256" key="10">
    <source>
        <dbReference type="SAM" id="Phobius"/>
    </source>
</evidence>
<dbReference type="SUPFAM" id="SSF47384">
    <property type="entry name" value="Homodimeric domain of signal transducing histidine kinase"/>
    <property type="match status" value="1"/>
</dbReference>
<evidence type="ECO:0000259" key="11">
    <source>
        <dbReference type="PROSITE" id="PS50109"/>
    </source>
</evidence>
<evidence type="ECO:0000256" key="9">
    <source>
        <dbReference type="ARBA" id="ARBA00023012"/>
    </source>
</evidence>
<accession>A0A928UWC4</accession>
<sequence length="447" mass="51816">MKLSKRLSILAVLTYSVISLVVSSIIYVLFCQWLEGNECNNLKNKTFIAAIYYLEKDEQSVSEHENIQKELQKLISRSNISVVDDRNQVTYGEMQLNEYLSADFLDKVRAQQERFFTTDAYFYHSIYYEDNQGDFVVVTRESKDNYNQQTDVLFYILLLAFFVGIIAIFLIARVFGRMAYAPLVNIVDQIKNRNQQNFSQPIELERTYSEIEDLVKTYNRFIDQIAKTFSVQKNFTDYVSHELRTPLAALLGTLEVTNQKNRSEEEYKSVLIKLQQYTQDLEETLDKMMLLSGVKTNFEFKQIRIDEIIWNSVENAILYHNAHIDVDIQVSNSNLFLMQGNDKLLEMAFNNLLENAIKYSHNKPIKIVLSEEDNHLSIAIIDQGIGILESDRHQILQNFYRGANAKEFNGKGIGLSMASTIFNLHQIDLNLLSPDIGTVVFLRLNQF</sequence>
<feature type="domain" description="HAMP" evidence="12">
    <location>
        <begin position="177"/>
        <end position="230"/>
    </location>
</feature>
<evidence type="ECO:0000256" key="3">
    <source>
        <dbReference type="ARBA" id="ARBA00012438"/>
    </source>
</evidence>
<dbReference type="SMART" id="SM00387">
    <property type="entry name" value="HATPase_c"/>
    <property type="match status" value="1"/>
</dbReference>
<evidence type="ECO:0000313" key="14">
    <source>
        <dbReference type="Proteomes" id="UP000616201"/>
    </source>
</evidence>
<keyword evidence="14" id="KW-1185">Reference proteome</keyword>
<evidence type="ECO:0000256" key="6">
    <source>
        <dbReference type="ARBA" id="ARBA00022692"/>
    </source>
</evidence>
<dbReference type="Gene3D" id="1.10.287.130">
    <property type="match status" value="1"/>
</dbReference>
<dbReference type="Gene3D" id="3.30.565.10">
    <property type="entry name" value="Histidine kinase-like ATPase, C-terminal domain"/>
    <property type="match status" value="1"/>
</dbReference>
<dbReference type="GO" id="GO:0005886">
    <property type="term" value="C:plasma membrane"/>
    <property type="evidence" value="ECO:0007669"/>
    <property type="project" value="TreeGrafter"/>
</dbReference>
<dbReference type="PANTHER" id="PTHR45436">
    <property type="entry name" value="SENSOR HISTIDINE KINASE YKOH"/>
    <property type="match status" value="1"/>
</dbReference>
<comment type="caution">
    <text evidence="13">The sequence shown here is derived from an EMBL/GenBank/DDBJ whole genome shotgun (WGS) entry which is preliminary data.</text>
</comment>
<dbReference type="InterPro" id="IPR003660">
    <property type="entry name" value="HAMP_dom"/>
</dbReference>